<proteinExistence type="predicted"/>
<evidence type="ECO:0008006" key="5">
    <source>
        <dbReference type="Google" id="ProtNLM"/>
    </source>
</evidence>
<dbReference type="GeneID" id="63786609"/>
<feature type="chain" id="PRO_5012011114" description="Secreted protein" evidence="2">
    <location>
        <begin position="18"/>
        <end position="73"/>
    </location>
</feature>
<keyword evidence="4" id="KW-1185">Reference proteome</keyword>
<feature type="region of interest" description="Disordered" evidence="1">
    <location>
        <begin position="37"/>
        <end position="73"/>
    </location>
</feature>
<dbReference type="AlphaFoldDB" id="A0A1Y2EZQ7"/>
<dbReference type="Proteomes" id="UP000193685">
    <property type="component" value="Unassembled WGS sequence"/>
</dbReference>
<dbReference type="EMBL" id="MCFI01000021">
    <property type="protein sequence ID" value="ORY77060.1"/>
    <property type="molecule type" value="Genomic_DNA"/>
</dbReference>
<evidence type="ECO:0000256" key="1">
    <source>
        <dbReference type="SAM" id="MobiDB-lite"/>
    </source>
</evidence>
<accession>A0A1Y2EZQ7</accession>
<comment type="caution">
    <text evidence="3">The sequence shown here is derived from an EMBL/GenBank/DDBJ whole genome shotgun (WGS) entry which is preliminary data.</text>
</comment>
<keyword evidence="2" id="KW-0732">Signal</keyword>
<feature type="signal peptide" evidence="2">
    <location>
        <begin position="1"/>
        <end position="17"/>
    </location>
</feature>
<dbReference type="RefSeq" id="XP_040722900.1">
    <property type="nucleotide sequence ID" value="XM_040870010.1"/>
</dbReference>
<evidence type="ECO:0000313" key="3">
    <source>
        <dbReference type="EMBL" id="ORY77060.1"/>
    </source>
</evidence>
<evidence type="ECO:0000313" key="4">
    <source>
        <dbReference type="Proteomes" id="UP000193685"/>
    </source>
</evidence>
<reference evidence="3 4" key="1">
    <citation type="submission" date="2016-07" db="EMBL/GenBank/DDBJ databases">
        <title>Pervasive Adenine N6-methylation of Active Genes in Fungi.</title>
        <authorList>
            <consortium name="DOE Joint Genome Institute"/>
            <person name="Mondo S.J."/>
            <person name="Dannebaum R.O."/>
            <person name="Kuo R.C."/>
            <person name="Labutti K."/>
            <person name="Haridas S."/>
            <person name="Kuo A."/>
            <person name="Salamov A."/>
            <person name="Ahrendt S.R."/>
            <person name="Lipzen A."/>
            <person name="Sullivan W."/>
            <person name="Andreopoulos W.B."/>
            <person name="Clum A."/>
            <person name="Lindquist E."/>
            <person name="Daum C."/>
            <person name="Ramamoorthy G.K."/>
            <person name="Gryganskyi A."/>
            <person name="Culley D."/>
            <person name="Magnuson J.K."/>
            <person name="James T.Y."/>
            <person name="O'Malley M.A."/>
            <person name="Stajich J.E."/>
            <person name="Spatafora J.W."/>
            <person name="Visel A."/>
            <person name="Grigoriev I.V."/>
        </authorList>
    </citation>
    <scope>NUCLEOTIDE SEQUENCE [LARGE SCALE GENOMIC DNA]</scope>
    <source>
        <strain evidence="3 4">12-1054</strain>
    </source>
</reference>
<evidence type="ECO:0000256" key="2">
    <source>
        <dbReference type="SAM" id="SignalP"/>
    </source>
</evidence>
<feature type="compositionally biased region" description="Basic residues" evidence="1">
    <location>
        <begin position="39"/>
        <end position="50"/>
    </location>
</feature>
<gene>
    <name evidence="3" type="ORF">BCR37DRAFT_383130</name>
</gene>
<protein>
    <recommendedName>
        <fullName evidence="5">Secreted protein</fullName>
    </recommendedName>
</protein>
<sequence>MRILVCLMLHLVSQCFLRIIGSHCAEKKLAAKLSMQSRQYHRLQRGRKRVSRSECSRHRREQTTPHGQRRARR</sequence>
<organism evidence="3 4">
    <name type="scientific">Protomyces lactucae-debilis</name>
    <dbReference type="NCBI Taxonomy" id="2754530"/>
    <lineage>
        <taxon>Eukaryota</taxon>
        <taxon>Fungi</taxon>
        <taxon>Dikarya</taxon>
        <taxon>Ascomycota</taxon>
        <taxon>Taphrinomycotina</taxon>
        <taxon>Taphrinomycetes</taxon>
        <taxon>Taphrinales</taxon>
        <taxon>Protomycetaceae</taxon>
        <taxon>Protomyces</taxon>
    </lineage>
</organism>
<name>A0A1Y2EZQ7_PROLT</name>